<dbReference type="CDD" id="cd00077">
    <property type="entry name" value="HDc"/>
    <property type="match status" value="1"/>
</dbReference>
<dbReference type="InterPro" id="IPR029787">
    <property type="entry name" value="Nucleotide_cyclase"/>
</dbReference>
<feature type="domain" description="HD-GYP" evidence="5">
    <location>
        <begin position="179"/>
        <end position="374"/>
    </location>
</feature>
<dbReference type="PANTHER" id="PTHR43155:SF2">
    <property type="entry name" value="CYCLIC DI-GMP PHOSPHODIESTERASE PA4108"/>
    <property type="match status" value="1"/>
</dbReference>
<evidence type="ECO:0000313" key="6">
    <source>
        <dbReference type="EMBL" id="ABV58988.1"/>
    </source>
</evidence>
<dbReference type="PROSITE" id="PS51832">
    <property type="entry name" value="HD_GYP"/>
    <property type="match status" value="1"/>
</dbReference>
<dbReference type="SUPFAM" id="SSF55781">
    <property type="entry name" value="GAF domain-like"/>
    <property type="match status" value="1"/>
</dbReference>
<reference evidence="6" key="1">
    <citation type="journal article" date="2008" name="Environ. Microbiol.">
        <title>A metagenomic analysis of soil bacteria extends the diversity of quorum-quenching lactonases.</title>
        <authorList>
            <person name="Riaz K."/>
            <person name="Elmerich C."/>
            <person name="Moreira D."/>
            <person name="Raffoux A."/>
            <person name="Dessaux Y."/>
            <person name="Faure D."/>
        </authorList>
    </citation>
    <scope>NUCLEOTIDE SEQUENCE</scope>
</reference>
<dbReference type="CDD" id="cd01949">
    <property type="entry name" value="GGDEF"/>
    <property type="match status" value="1"/>
</dbReference>
<dbReference type="NCBIfam" id="TIGR00277">
    <property type="entry name" value="HDIG"/>
    <property type="match status" value="1"/>
</dbReference>
<keyword evidence="2" id="KW-0472">Membrane</keyword>
<dbReference type="Pfam" id="PF13487">
    <property type="entry name" value="HD_5"/>
    <property type="match status" value="1"/>
</dbReference>
<sequence>MSVSYAVDVAALLLLGANETMIVAAASAWAQCTFRTQARSALHRTLFSMASLVLTVKLAGWVYTLLGGTIIGPGYNLISIPKPLVGAATTYFLFNTVLVATAIGLSARQSIPRVWNENFLWSAPSYFVGAGAAAIAATVIAHGGYWWASLAAAPLYLTYRTYKVYMGRIQDQQRHVAQVSDLHLATIEALALAIDAKDQTAQSHIRRVQVYAAGLARALGMPENEIQGVKTAALLHDIGKLAVPEHILSKPGPLTQEEFQKIRIHPQVGAEIISGVPFPYPVAPLILSHHERWDGKGYPSGLRGDEIPLGARILSVVDYFDALMSERPYHKAMSLEAAMGLLRQEASRALDPRVVQTFIDRYPALAAEAEASQEPARKLTRVPTTAPTAAPAVGLVDETSAAARTNVFQDIALAHREIYALYEIAQAMGSSLGVSDTMALISSKLSNIVPFSCCALFLYNEESETLRCRFATGVESDVIQQLTIRNGHGLTGWVARNRRPLVNARPSTDLEAAGVASDRTSLHSALVCPLLFNERFIGTISVYHSEVAVYTDDHRRLLDRISEQAAAVIYNSMVFEQTQEDSLTDPLTSLPNTRFMFMHLTRELSRAERLKSEVSLLVMDLDNFKEINDTYGHHVGDRALRDVAGVLRTGIRPYDICVRYAGDEFIVVLSGCNGEEAERKRLELQRAVDALQFEPRPGKMLPLAISVGAAVFPHDGDSYETLLATADSRMYRDKTRRKRESGSAESPRSAPPPLSDGDLVRAAIGVL</sequence>
<evidence type="ECO:0000259" key="3">
    <source>
        <dbReference type="PROSITE" id="PS50887"/>
    </source>
</evidence>
<evidence type="ECO:0000256" key="1">
    <source>
        <dbReference type="SAM" id="MobiDB-lite"/>
    </source>
</evidence>
<dbReference type="Gene3D" id="3.30.450.40">
    <property type="match status" value="1"/>
</dbReference>
<dbReference type="Gene3D" id="1.10.3210.10">
    <property type="entry name" value="Hypothetical protein af1432"/>
    <property type="match status" value="1"/>
</dbReference>
<dbReference type="InterPro" id="IPR006675">
    <property type="entry name" value="HDIG_dom"/>
</dbReference>
<evidence type="ECO:0000259" key="5">
    <source>
        <dbReference type="PROSITE" id="PS51832"/>
    </source>
</evidence>
<dbReference type="AlphaFoldDB" id="B1NME4"/>
<dbReference type="InterPro" id="IPR000160">
    <property type="entry name" value="GGDEF_dom"/>
</dbReference>
<evidence type="ECO:0000259" key="4">
    <source>
        <dbReference type="PROSITE" id="PS51831"/>
    </source>
</evidence>
<dbReference type="InterPro" id="IPR006674">
    <property type="entry name" value="HD_domain"/>
</dbReference>
<feature type="transmembrane region" description="Helical" evidence="2">
    <location>
        <begin position="46"/>
        <end position="72"/>
    </location>
</feature>
<dbReference type="GO" id="GO:0016787">
    <property type="term" value="F:hydrolase activity"/>
    <property type="evidence" value="ECO:0007669"/>
    <property type="project" value="UniProtKB-KW"/>
</dbReference>
<dbReference type="PANTHER" id="PTHR43155">
    <property type="entry name" value="CYCLIC DI-GMP PHOSPHODIESTERASE PA4108-RELATED"/>
    <property type="match status" value="1"/>
</dbReference>
<dbReference type="SMART" id="SM00065">
    <property type="entry name" value="GAF"/>
    <property type="match status" value="1"/>
</dbReference>
<dbReference type="SUPFAM" id="SSF55073">
    <property type="entry name" value="Nucleotide cyclase"/>
    <property type="match status" value="1"/>
</dbReference>
<dbReference type="PROSITE" id="PS51831">
    <property type="entry name" value="HD"/>
    <property type="match status" value="1"/>
</dbReference>
<dbReference type="SMART" id="SM00267">
    <property type="entry name" value="GGDEF"/>
    <property type="match status" value="1"/>
</dbReference>
<keyword evidence="2" id="KW-0812">Transmembrane</keyword>
<dbReference type="SUPFAM" id="SSF109604">
    <property type="entry name" value="HD-domain/PDEase-like"/>
    <property type="match status" value="1"/>
</dbReference>
<dbReference type="NCBIfam" id="TIGR00254">
    <property type="entry name" value="GGDEF"/>
    <property type="match status" value="1"/>
</dbReference>
<dbReference type="Gene3D" id="3.30.70.270">
    <property type="match status" value="1"/>
</dbReference>
<feature type="transmembrane region" description="Helical" evidence="2">
    <location>
        <begin position="126"/>
        <end position="159"/>
    </location>
</feature>
<dbReference type="SMART" id="SM00471">
    <property type="entry name" value="HDc"/>
    <property type="match status" value="1"/>
</dbReference>
<protein>
    <submittedName>
        <fullName evidence="6">Putative metal-dependent phosphohydrolase</fullName>
    </submittedName>
</protein>
<dbReference type="Pfam" id="PF00990">
    <property type="entry name" value="GGDEF"/>
    <property type="match status" value="1"/>
</dbReference>
<dbReference type="InterPro" id="IPR003018">
    <property type="entry name" value="GAF"/>
</dbReference>
<feature type="transmembrane region" description="Helical" evidence="2">
    <location>
        <begin position="84"/>
        <end position="106"/>
    </location>
</feature>
<feature type="domain" description="GGDEF" evidence="3">
    <location>
        <begin position="612"/>
        <end position="747"/>
    </location>
</feature>
<name>B1NME4_9BACT</name>
<dbReference type="InterPro" id="IPR003607">
    <property type="entry name" value="HD/PDEase_dom"/>
</dbReference>
<keyword evidence="6" id="KW-0378">Hydrolase</keyword>
<feature type="domain" description="HD" evidence="4">
    <location>
        <begin position="201"/>
        <end position="323"/>
    </location>
</feature>
<accession>B1NME4</accession>
<proteinExistence type="predicted"/>
<evidence type="ECO:0000256" key="2">
    <source>
        <dbReference type="SAM" id="Phobius"/>
    </source>
</evidence>
<organism evidence="6">
    <name type="scientific">uncultured Acidobacteria bacterium cosmid p2H8</name>
    <dbReference type="NCBI Taxonomy" id="470733"/>
    <lineage>
        <taxon>Bacteria</taxon>
        <taxon>Pseudomonadati</taxon>
        <taxon>Acidobacteriota</taxon>
        <taxon>environmental samples</taxon>
    </lineage>
</organism>
<dbReference type="InterPro" id="IPR037522">
    <property type="entry name" value="HD_GYP_dom"/>
</dbReference>
<dbReference type="InterPro" id="IPR043128">
    <property type="entry name" value="Rev_trsase/Diguanyl_cyclase"/>
</dbReference>
<dbReference type="Pfam" id="PF13185">
    <property type="entry name" value="GAF_2"/>
    <property type="match status" value="1"/>
</dbReference>
<dbReference type="EMBL" id="EF655902">
    <property type="protein sequence ID" value="ABV58988.1"/>
    <property type="molecule type" value="Genomic_DNA"/>
</dbReference>
<dbReference type="PROSITE" id="PS50887">
    <property type="entry name" value="GGDEF"/>
    <property type="match status" value="1"/>
</dbReference>
<dbReference type="InterPro" id="IPR029016">
    <property type="entry name" value="GAF-like_dom_sf"/>
</dbReference>
<keyword evidence="2" id="KW-1133">Transmembrane helix</keyword>
<feature type="region of interest" description="Disordered" evidence="1">
    <location>
        <begin position="730"/>
        <end position="759"/>
    </location>
</feature>